<dbReference type="Proteomes" id="UP000245999">
    <property type="component" value="Chromosome"/>
</dbReference>
<gene>
    <name evidence="3" type="ORF">DDQ68_13270</name>
</gene>
<sequence length="120" mass="13158">MPQPLRLRFARFLAPGPWRRVGVLAAVSFGLALALVGYVFGADGHFFSRLAPAFFIFFWLLAVTFLAVVPFVGWATEHWFGRGWAASSPTPAARRPRPTLARESVRSVSSTAAAGRPSKR</sequence>
<keyword evidence="2" id="KW-1133">Transmembrane helix</keyword>
<feature type="transmembrane region" description="Helical" evidence="2">
    <location>
        <begin position="21"/>
        <end position="41"/>
    </location>
</feature>
<evidence type="ECO:0000313" key="4">
    <source>
        <dbReference type="Proteomes" id="UP000245999"/>
    </source>
</evidence>
<feature type="transmembrane region" description="Helical" evidence="2">
    <location>
        <begin position="53"/>
        <end position="74"/>
    </location>
</feature>
<evidence type="ECO:0000256" key="1">
    <source>
        <dbReference type="SAM" id="MobiDB-lite"/>
    </source>
</evidence>
<accession>A0A2Z3GI11</accession>
<dbReference type="AlphaFoldDB" id="A0A2Z3GI11"/>
<organism evidence="3 4">
    <name type="scientific">Hymenobacter nivis</name>
    <dbReference type="NCBI Taxonomy" id="1850093"/>
    <lineage>
        <taxon>Bacteria</taxon>
        <taxon>Pseudomonadati</taxon>
        <taxon>Bacteroidota</taxon>
        <taxon>Cytophagia</taxon>
        <taxon>Cytophagales</taxon>
        <taxon>Hymenobacteraceae</taxon>
        <taxon>Hymenobacter</taxon>
    </lineage>
</organism>
<feature type="compositionally biased region" description="Low complexity" evidence="1">
    <location>
        <begin position="85"/>
        <end position="102"/>
    </location>
</feature>
<dbReference type="KEGG" id="hnv:DDQ68_13270"/>
<keyword evidence="4" id="KW-1185">Reference proteome</keyword>
<dbReference type="RefSeq" id="WP_109656723.1">
    <property type="nucleotide sequence ID" value="NZ_CP029145.1"/>
</dbReference>
<keyword evidence="2" id="KW-0472">Membrane</keyword>
<keyword evidence="2" id="KW-0812">Transmembrane</keyword>
<evidence type="ECO:0000313" key="3">
    <source>
        <dbReference type="EMBL" id="AWM33669.1"/>
    </source>
</evidence>
<proteinExistence type="predicted"/>
<name>A0A2Z3GI11_9BACT</name>
<evidence type="ECO:0000256" key="2">
    <source>
        <dbReference type="SAM" id="Phobius"/>
    </source>
</evidence>
<dbReference type="EMBL" id="CP029145">
    <property type="protein sequence ID" value="AWM33669.1"/>
    <property type="molecule type" value="Genomic_DNA"/>
</dbReference>
<reference evidence="4" key="1">
    <citation type="submission" date="2018-04" db="EMBL/GenBank/DDBJ databases">
        <title>Complete genome of Antarctic heterotrophic bacterium Hymenobacter nivis.</title>
        <authorList>
            <person name="Terashima M."/>
        </authorList>
    </citation>
    <scope>NUCLEOTIDE SEQUENCE [LARGE SCALE GENOMIC DNA]</scope>
    <source>
        <strain evidence="4">NBRC 111535</strain>
    </source>
</reference>
<dbReference type="OrthoDB" id="894356at2"/>
<protein>
    <submittedName>
        <fullName evidence="3">Uncharacterized protein</fullName>
    </submittedName>
</protein>
<feature type="region of interest" description="Disordered" evidence="1">
    <location>
        <begin position="83"/>
        <end position="120"/>
    </location>
</feature>